<keyword evidence="2" id="KW-0808">Transferase</keyword>
<keyword evidence="3" id="KW-1185">Reference proteome</keyword>
<dbReference type="Gene3D" id="3.40.630.30">
    <property type="match status" value="1"/>
</dbReference>
<name>A0ABW7FXM0_9BURK</name>
<dbReference type="PANTHER" id="PTHR43441">
    <property type="entry name" value="RIBOSOMAL-PROTEIN-SERINE ACETYLTRANSFERASE"/>
    <property type="match status" value="1"/>
</dbReference>
<comment type="caution">
    <text evidence="2">The sequence shown here is derived from an EMBL/GenBank/DDBJ whole genome shotgun (WGS) entry which is preliminary data.</text>
</comment>
<protein>
    <submittedName>
        <fullName evidence="2">GNAT family N-acetyltransferase</fullName>
        <ecNumber evidence="2">2.3.-.-</ecNumber>
    </submittedName>
</protein>
<dbReference type="EMBL" id="JBIGHZ010000004">
    <property type="protein sequence ID" value="MFG6449028.1"/>
    <property type="molecule type" value="Genomic_DNA"/>
</dbReference>
<dbReference type="InterPro" id="IPR016181">
    <property type="entry name" value="Acyl_CoA_acyltransferase"/>
</dbReference>
<organism evidence="2 3">
    <name type="scientific">Roseateles rivi</name>
    <dbReference type="NCBI Taxonomy" id="3299028"/>
    <lineage>
        <taxon>Bacteria</taxon>
        <taxon>Pseudomonadati</taxon>
        <taxon>Pseudomonadota</taxon>
        <taxon>Betaproteobacteria</taxon>
        <taxon>Burkholderiales</taxon>
        <taxon>Sphaerotilaceae</taxon>
        <taxon>Roseateles</taxon>
    </lineage>
</organism>
<dbReference type="InterPro" id="IPR000182">
    <property type="entry name" value="GNAT_dom"/>
</dbReference>
<reference evidence="2 3" key="1">
    <citation type="submission" date="2024-08" db="EMBL/GenBank/DDBJ databases">
        <authorList>
            <person name="Lu H."/>
        </authorList>
    </citation>
    <scope>NUCLEOTIDE SEQUENCE [LARGE SCALE GENOMIC DNA]</scope>
    <source>
        <strain evidence="2 3">BYS180W</strain>
    </source>
</reference>
<dbReference type="PANTHER" id="PTHR43441:SF3">
    <property type="entry name" value="ACETYLTRANSFERASE"/>
    <property type="match status" value="1"/>
</dbReference>
<evidence type="ECO:0000259" key="1">
    <source>
        <dbReference type="PROSITE" id="PS51186"/>
    </source>
</evidence>
<dbReference type="PROSITE" id="PS51186">
    <property type="entry name" value="GNAT"/>
    <property type="match status" value="1"/>
</dbReference>
<dbReference type="Pfam" id="PF13302">
    <property type="entry name" value="Acetyltransf_3"/>
    <property type="match status" value="1"/>
</dbReference>
<dbReference type="InterPro" id="IPR051908">
    <property type="entry name" value="Ribosomal_N-acetyltransferase"/>
</dbReference>
<dbReference type="RefSeq" id="WP_394461827.1">
    <property type="nucleotide sequence ID" value="NZ_JBIGHZ010000004.1"/>
</dbReference>
<dbReference type="GO" id="GO:0016746">
    <property type="term" value="F:acyltransferase activity"/>
    <property type="evidence" value="ECO:0007669"/>
    <property type="project" value="UniProtKB-KW"/>
</dbReference>
<sequence length="203" mass="22728">MTTCFSATLVEVPTELRGARFVLRAPQPGDGAALHAAVLETLQELQQWMPWAHAPMSVEHNEAEVRRMSAEFTLRQDLPYLIWAQGEGGHRSALLGSVALRRMDWALRKFELGYWLRRSSQGQGLASEAVRLLAGMAFSQLQARRVEIRMDERNVGSRAVAERCGFEFEGLLRRDHLGVDQQPRDTRVYALLSAPGAWAQASA</sequence>
<dbReference type="SUPFAM" id="SSF55729">
    <property type="entry name" value="Acyl-CoA N-acyltransferases (Nat)"/>
    <property type="match status" value="1"/>
</dbReference>
<gene>
    <name evidence="2" type="ORF">ACG0Z6_12375</name>
</gene>
<proteinExistence type="predicted"/>
<keyword evidence="2" id="KW-0012">Acyltransferase</keyword>
<dbReference type="EC" id="2.3.-.-" evidence="2"/>
<dbReference type="Proteomes" id="UP001606099">
    <property type="component" value="Unassembled WGS sequence"/>
</dbReference>
<evidence type="ECO:0000313" key="2">
    <source>
        <dbReference type="EMBL" id="MFG6449028.1"/>
    </source>
</evidence>
<accession>A0ABW7FXM0</accession>
<evidence type="ECO:0000313" key="3">
    <source>
        <dbReference type="Proteomes" id="UP001606099"/>
    </source>
</evidence>
<feature type="domain" description="N-acetyltransferase" evidence="1">
    <location>
        <begin position="32"/>
        <end position="195"/>
    </location>
</feature>